<accession>A0ABU9CJE6</accession>
<keyword evidence="1" id="KW-0175">Coiled coil</keyword>
<dbReference type="InterPro" id="IPR027417">
    <property type="entry name" value="P-loop_NTPase"/>
</dbReference>
<evidence type="ECO:0000313" key="5">
    <source>
        <dbReference type="Proteomes" id="UP001365405"/>
    </source>
</evidence>
<dbReference type="Proteomes" id="UP001365405">
    <property type="component" value="Unassembled WGS sequence"/>
</dbReference>
<keyword evidence="5" id="KW-1185">Reference proteome</keyword>
<reference evidence="4 5" key="1">
    <citation type="submission" date="2024-04" db="EMBL/GenBank/DDBJ databases">
        <title>Novel species of the genus Ideonella isolated from streams.</title>
        <authorList>
            <person name="Lu H."/>
        </authorList>
    </citation>
    <scope>NUCLEOTIDE SEQUENCE [LARGE SCALE GENOMIC DNA]</scope>
    <source>
        <strain evidence="4 5">DXS22W</strain>
    </source>
</reference>
<evidence type="ECO:0000256" key="1">
    <source>
        <dbReference type="SAM" id="Coils"/>
    </source>
</evidence>
<name>A0ABU9CJE6_9BURK</name>
<feature type="compositionally biased region" description="Low complexity" evidence="2">
    <location>
        <begin position="626"/>
        <end position="638"/>
    </location>
</feature>
<sequence length="890" mass="95272">MAFQITRLQVEQFKRFRQPLVLEGFEPGLNILAGPNEAGKSTLVRAIRAAFFERHRSTAVDDLRPWGEGSSATPTITLDFHLDGQPHHLVKSFLGKKRCTLQIGTQRTLDGAEAEDFLAQCFGYAYALKGRSKEEHWGIPGLLWVEQGSGQALDVSHAREHLHDALQGQADAAQTAAGSLAASGGDELLEQLRTQRAELLTGTGKPRGALADALASAEEQQAQLQALEAQVAAYRQQVDQLASLRAQHQADEAAQPWVALRAALAEAQARQQALAGQQQQLAADQARAAQLAQTRQLLAGELDALKRQQDQATQRAQALAQVAQQQQAADAAVAAASQAAQAAQARAQSARQAWRAAREAAQRQALAQQLQTAQAEAQRQADALQRAEAAHQHLATLRAHAAAQPAISPAQLQALQKLDRAARDAALRRQAVATRLQFDLPAGQSLTLRDGRGAEQALQQQGERLLDSPATLALPGGGMLTITPGGQDLAALARQHDEATAALATALQAQGLADLAEAEARQAAYAQRQASIQLAERELAILAPQGLAPMQAAATEATARIASAQAALDRLPPAADAAALLLDEAEASHDAATRSEQAAAEALATAQRRQAAAASAHEAAQREHASAQAALADPARAARHAQAQDQLLATQAEHEALAARIAQAQTALADARPDIVAQDIARLSRSIEQLLQAHQQRREQLLVLEGTLQQAGAQGLEEQRDTLAGALAHSQRRAAELQRRAAALDLLCTRLEAKRQATLQRLQAPLQQRLQHYLPLLLPGAAVQMDDQLAPEAVTRTAADGSAERAALDDLSFGAKEQLRLISRFAYADLLQQAGRPTLLILDDALVHSDAQRLAAMKRVLFDAAQRHQLLLFTCHPEQWRDMGVALRML</sequence>
<proteinExistence type="predicted"/>
<evidence type="ECO:0000259" key="3">
    <source>
        <dbReference type="Pfam" id="PF13476"/>
    </source>
</evidence>
<evidence type="ECO:0000256" key="2">
    <source>
        <dbReference type="SAM" id="MobiDB-lite"/>
    </source>
</evidence>
<feature type="coiled-coil region" evidence="1">
    <location>
        <begin position="288"/>
        <end position="390"/>
    </location>
</feature>
<dbReference type="RefSeq" id="WP_341411666.1">
    <property type="nucleotide sequence ID" value="NZ_JBBUTH010000008.1"/>
</dbReference>
<feature type="coiled-coil region" evidence="1">
    <location>
        <begin position="210"/>
        <end position="244"/>
    </location>
</feature>
<dbReference type="Gene3D" id="3.40.50.300">
    <property type="entry name" value="P-loop containing nucleotide triphosphate hydrolases"/>
    <property type="match status" value="2"/>
</dbReference>
<organism evidence="4 5">
    <name type="scientific">Pseudaquabacterium inlustre</name>
    <dbReference type="NCBI Taxonomy" id="2984192"/>
    <lineage>
        <taxon>Bacteria</taxon>
        <taxon>Pseudomonadati</taxon>
        <taxon>Pseudomonadota</taxon>
        <taxon>Betaproteobacteria</taxon>
        <taxon>Burkholderiales</taxon>
        <taxon>Sphaerotilaceae</taxon>
        <taxon>Pseudaquabacterium</taxon>
    </lineage>
</organism>
<gene>
    <name evidence="4" type="ORF">AACH10_17110</name>
</gene>
<dbReference type="PANTHER" id="PTHR41259:SF1">
    <property type="entry name" value="DOUBLE-STRAND BREAK REPAIR RAD50 ATPASE, PUTATIVE-RELATED"/>
    <property type="match status" value="1"/>
</dbReference>
<evidence type="ECO:0000313" key="4">
    <source>
        <dbReference type="EMBL" id="MEK8051974.1"/>
    </source>
</evidence>
<feature type="region of interest" description="Disordered" evidence="2">
    <location>
        <begin position="591"/>
        <end position="638"/>
    </location>
</feature>
<comment type="caution">
    <text evidence="4">The sequence shown here is derived from an EMBL/GenBank/DDBJ whole genome shotgun (WGS) entry which is preliminary data.</text>
</comment>
<dbReference type="EMBL" id="JBBUTH010000008">
    <property type="protein sequence ID" value="MEK8051974.1"/>
    <property type="molecule type" value="Genomic_DNA"/>
</dbReference>
<feature type="compositionally biased region" description="Low complexity" evidence="2">
    <location>
        <begin position="594"/>
        <end position="618"/>
    </location>
</feature>
<feature type="domain" description="Rad50/SbcC-type AAA" evidence="3">
    <location>
        <begin position="7"/>
        <end position="57"/>
    </location>
</feature>
<dbReference type="Pfam" id="PF13476">
    <property type="entry name" value="AAA_23"/>
    <property type="match status" value="1"/>
</dbReference>
<dbReference type="SUPFAM" id="SSF52540">
    <property type="entry name" value="P-loop containing nucleoside triphosphate hydrolases"/>
    <property type="match status" value="1"/>
</dbReference>
<dbReference type="InterPro" id="IPR038729">
    <property type="entry name" value="Rad50/SbcC_AAA"/>
</dbReference>
<dbReference type="PANTHER" id="PTHR41259">
    <property type="entry name" value="DOUBLE-STRAND BREAK REPAIR RAD50 ATPASE, PUTATIVE-RELATED"/>
    <property type="match status" value="1"/>
</dbReference>
<protein>
    <submittedName>
        <fullName evidence="4">AAA family ATPase</fullName>
    </submittedName>
</protein>
<feature type="coiled-coil region" evidence="1">
    <location>
        <begin position="640"/>
        <end position="700"/>
    </location>
</feature>